<dbReference type="EMBL" id="LAZR01063744">
    <property type="protein sequence ID" value="KKK58903.1"/>
    <property type="molecule type" value="Genomic_DNA"/>
</dbReference>
<dbReference type="AlphaFoldDB" id="A0A0F8WQJ8"/>
<name>A0A0F8WQJ8_9ZZZZ</name>
<protein>
    <submittedName>
        <fullName evidence="1">Uncharacterized protein</fullName>
    </submittedName>
</protein>
<gene>
    <name evidence="1" type="ORF">LCGC14_3039780</name>
</gene>
<proteinExistence type="predicted"/>
<sequence>MPTQKPCSVIGCKKFIFAKLDDLADNGWSAFQIPAGKGKVLCYCP</sequence>
<reference evidence="1" key="1">
    <citation type="journal article" date="2015" name="Nature">
        <title>Complex archaea that bridge the gap between prokaryotes and eukaryotes.</title>
        <authorList>
            <person name="Spang A."/>
            <person name="Saw J.H."/>
            <person name="Jorgensen S.L."/>
            <person name="Zaremba-Niedzwiedzka K."/>
            <person name="Martijn J."/>
            <person name="Lind A.E."/>
            <person name="van Eijk R."/>
            <person name="Schleper C."/>
            <person name="Guy L."/>
            <person name="Ettema T.J."/>
        </authorList>
    </citation>
    <scope>NUCLEOTIDE SEQUENCE</scope>
</reference>
<feature type="non-terminal residue" evidence="1">
    <location>
        <position position="45"/>
    </location>
</feature>
<organism evidence="1">
    <name type="scientific">marine sediment metagenome</name>
    <dbReference type="NCBI Taxonomy" id="412755"/>
    <lineage>
        <taxon>unclassified sequences</taxon>
        <taxon>metagenomes</taxon>
        <taxon>ecological metagenomes</taxon>
    </lineage>
</organism>
<comment type="caution">
    <text evidence="1">The sequence shown here is derived from an EMBL/GenBank/DDBJ whole genome shotgun (WGS) entry which is preliminary data.</text>
</comment>
<evidence type="ECO:0000313" key="1">
    <source>
        <dbReference type="EMBL" id="KKK58903.1"/>
    </source>
</evidence>
<accession>A0A0F8WQJ8</accession>